<dbReference type="Pfam" id="PF13359">
    <property type="entry name" value="DDE_Tnp_4"/>
    <property type="match status" value="1"/>
</dbReference>
<evidence type="ECO:0000256" key="2">
    <source>
        <dbReference type="ARBA" id="ARBA00004123"/>
    </source>
</evidence>
<dbReference type="GeneID" id="114471018"/>
<organism evidence="14 15">
    <name type="scientific">Gouania willdenowi</name>
    <name type="common">Blunt-snouted clingfish</name>
    <name type="synonym">Lepadogaster willdenowi</name>
    <dbReference type="NCBI Taxonomy" id="441366"/>
    <lineage>
        <taxon>Eukaryota</taxon>
        <taxon>Metazoa</taxon>
        <taxon>Chordata</taxon>
        <taxon>Craniata</taxon>
        <taxon>Vertebrata</taxon>
        <taxon>Euteleostomi</taxon>
        <taxon>Actinopterygii</taxon>
        <taxon>Neopterygii</taxon>
        <taxon>Teleostei</taxon>
        <taxon>Neoteleostei</taxon>
        <taxon>Acanthomorphata</taxon>
        <taxon>Ovalentaria</taxon>
        <taxon>Blenniimorphae</taxon>
        <taxon>Blenniiformes</taxon>
        <taxon>Gobiesocoidei</taxon>
        <taxon>Gobiesocidae</taxon>
        <taxon>Gobiesocinae</taxon>
        <taxon>Gouania</taxon>
    </lineage>
</organism>
<comment type="subcellular location">
    <subcellularLocation>
        <location evidence="3">Cytoplasm</location>
    </subcellularLocation>
    <subcellularLocation>
        <location evidence="2">Nucleus</location>
    </subcellularLocation>
</comment>
<keyword evidence="10" id="KW-0539">Nucleus</keyword>
<evidence type="ECO:0000256" key="1">
    <source>
        <dbReference type="ARBA" id="ARBA00001968"/>
    </source>
</evidence>
<feature type="domain" description="DDE Tnp4" evidence="13">
    <location>
        <begin position="150"/>
        <end position="300"/>
    </location>
</feature>
<dbReference type="InterPro" id="IPR026103">
    <property type="entry name" value="HARBI1_animal"/>
</dbReference>
<evidence type="ECO:0000313" key="14">
    <source>
        <dbReference type="Ensembl" id="ENSGWIP00000018301.1"/>
    </source>
</evidence>
<evidence type="ECO:0000256" key="3">
    <source>
        <dbReference type="ARBA" id="ARBA00004496"/>
    </source>
</evidence>
<protein>
    <recommendedName>
        <fullName evidence="5">Putative nuclease HARBI1</fullName>
    </recommendedName>
    <alternativeName>
        <fullName evidence="11">Harbinger transposase-derived nuclease</fullName>
    </alternativeName>
</protein>
<evidence type="ECO:0000256" key="12">
    <source>
        <dbReference type="ARBA" id="ARBA00045850"/>
    </source>
</evidence>
<evidence type="ECO:0000259" key="13">
    <source>
        <dbReference type="Pfam" id="PF13359"/>
    </source>
</evidence>
<evidence type="ECO:0000256" key="4">
    <source>
        <dbReference type="ARBA" id="ARBA00006958"/>
    </source>
</evidence>
<keyword evidence="9" id="KW-0378">Hydrolase</keyword>
<evidence type="ECO:0000256" key="5">
    <source>
        <dbReference type="ARBA" id="ARBA00015519"/>
    </source>
</evidence>
<evidence type="ECO:0000256" key="9">
    <source>
        <dbReference type="ARBA" id="ARBA00022801"/>
    </source>
</evidence>
<keyword evidence="15" id="KW-1185">Reference proteome</keyword>
<dbReference type="GO" id="GO:0005634">
    <property type="term" value="C:nucleus"/>
    <property type="evidence" value="ECO:0007669"/>
    <property type="project" value="UniProtKB-SubCell"/>
</dbReference>
<comment type="similarity">
    <text evidence="4">Belongs to the HARBI1 family.</text>
</comment>
<dbReference type="PANTHER" id="PTHR22930">
    <property type="match status" value="1"/>
</dbReference>
<dbReference type="Ensembl" id="ENSGWIT00000020177.1">
    <property type="protein sequence ID" value="ENSGWIP00000018301.1"/>
    <property type="gene ID" value="ENSGWIG00000010140.1"/>
</dbReference>
<reference evidence="14" key="1">
    <citation type="submission" date="2020-06" db="EMBL/GenBank/DDBJ databases">
        <authorList>
            <consortium name="Wellcome Sanger Institute Data Sharing"/>
        </authorList>
    </citation>
    <scope>NUCLEOTIDE SEQUENCE [LARGE SCALE GENOMIC DNA]</scope>
</reference>
<dbReference type="Proteomes" id="UP000694680">
    <property type="component" value="Chromosome 1"/>
</dbReference>
<dbReference type="GO" id="GO:0004518">
    <property type="term" value="F:nuclease activity"/>
    <property type="evidence" value="ECO:0007669"/>
    <property type="project" value="UniProtKB-KW"/>
</dbReference>
<dbReference type="GO" id="GO:0046872">
    <property type="term" value="F:metal ion binding"/>
    <property type="evidence" value="ECO:0007669"/>
    <property type="project" value="UniProtKB-KW"/>
</dbReference>
<comment type="cofactor">
    <cofactor evidence="1">
        <name>a divalent metal cation</name>
        <dbReference type="ChEBI" id="CHEBI:60240"/>
    </cofactor>
</comment>
<dbReference type="InterPro" id="IPR027806">
    <property type="entry name" value="HARBI1_dom"/>
</dbReference>
<dbReference type="GO" id="GO:0016787">
    <property type="term" value="F:hydrolase activity"/>
    <property type="evidence" value="ECO:0007669"/>
    <property type="project" value="UniProtKB-KW"/>
</dbReference>
<dbReference type="OrthoDB" id="2415966at2759"/>
<reference evidence="14" key="2">
    <citation type="submission" date="2025-08" db="UniProtKB">
        <authorList>
            <consortium name="Ensembl"/>
        </authorList>
    </citation>
    <scope>IDENTIFICATION</scope>
</reference>
<reference evidence="14" key="3">
    <citation type="submission" date="2025-09" db="UniProtKB">
        <authorList>
            <consortium name="Ensembl"/>
        </authorList>
    </citation>
    <scope>IDENTIFICATION</scope>
</reference>
<sequence>MAAVIVARRRHRLNKRLRRERIFPTRVNIFGMNEPEIIDTYRLSSNAILELLDELWSDLEPATKRSHAIPSMAKLLAVLHFLASGSFQRTVAVHAGLSQSSFSSALSQVLNAMSRRMNSHIQFPHTPAALKDTKSGFYALADFPNVIGAIDCTHVKLAPPSPIDYVCRNHRSSHMLSVQVVCDSEGIITNVVAKASVKDNLILQNSALFTKLKDGDYGEGWLLGDSAYPLQPFLLTPVLNPCTPGEHCYNAAHSRTRSIVEHTCGVLKSRFRCLDRNKGGPVYSPQKLAQIVVVCCMLHNIAERHGLEHEATVVEEEHQHLPHVGLLNSAGLQARASVIQESFP</sequence>
<accession>A0A8C5E936</accession>
<evidence type="ECO:0000256" key="11">
    <source>
        <dbReference type="ARBA" id="ARBA00030126"/>
    </source>
</evidence>
<keyword evidence="6" id="KW-0963">Cytoplasm</keyword>
<proteinExistence type="inferred from homology"/>
<evidence type="ECO:0000313" key="15">
    <source>
        <dbReference type="Proteomes" id="UP000694680"/>
    </source>
</evidence>
<dbReference type="InterPro" id="IPR045249">
    <property type="entry name" value="HARBI1-like"/>
</dbReference>
<dbReference type="RefSeq" id="XP_028315330.1">
    <property type="nucleotide sequence ID" value="XM_028459529.1"/>
</dbReference>
<evidence type="ECO:0000256" key="7">
    <source>
        <dbReference type="ARBA" id="ARBA00022722"/>
    </source>
</evidence>
<evidence type="ECO:0000256" key="8">
    <source>
        <dbReference type="ARBA" id="ARBA00022723"/>
    </source>
</evidence>
<gene>
    <name evidence="14" type="primary">LOC114471018</name>
</gene>
<keyword evidence="8" id="KW-0479">Metal-binding</keyword>
<comment type="function">
    <text evidence="12">Transposase-derived protein that may have nuclease activity. Does not have transposase activity.</text>
</comment>
<dbReference type="PRINTS" id="PR02086">
    <property type="entry name" value="PUTNUCHARBI1"/>
</dbReference>
<dbReference type="AlphaFoldDB" id="A0A8C5E936"/>
<dbReference type="GO" id="GO:0005737">
    <property type="term" value="C:cytoplasm"/>
    <property type="evidence" value="ECO:0007669"/>
    <property type="project" value="UniProtKB-SubCell"/>
</dbReference>
<name>A0A8C5E936_GOUWI</name>
<dbReference type="PANTHER" id="PTHR22930:SF267">
    <property type="entry name" value="NUCLEASE HARBI1-RELATED"/>
    <property type="match status" value="1"/>
</dbReference>
<evidence type="ECO:0000256" key="10">
    <source>
        <dbReference type="ARBA" id="ARBA00023242"/>
    </source>
</evidence>
<evidence type="ECO:0000256" key="6">
    <source>
        <dbReference type="ARBA" id="ARBA00022490"/>
    </source>
</evidence>
<keyword evidence="7" id="KW-0540">Nuclease</keyword>